<dbReference type="EMBL" id="MLJW01000044">
    <property type="protein sequence ID" value="OIR06392.1"/>
    <property type="molecule type" value="Genomic_DNA"/>
</dbReference>
<feature type="transmembrane region" description="Helical" evidence="1">
    <location>
        <begin position="436"/>
        <end position="463"/>
    </location>
</feature>
<gene>
    <name evidence="2" type="ORF">GALL_115820</name>
</gene>
<evidence type="ECO:0000313" key="2">
    <source>
        <dbReference type="EMBL" id="OIR06392.1"/>
    </source>
</evidence>
<name>A0A1J5SQU5_9ZZZZ</name>
<feature type="transmembrane region" description="Helical" evidence="1">
    <location>
        <begin position="344"/>
        <end position="363"/>
    </location>
</feature>
<feature type="transmembrane region" description="Helical" evidence="1">
    <location>
        <begin position="318"/>
        <end position="338"/>
    </location>
</feature>
<feature type="transmembrane region" description="Helical" evidence="1">
    <location>
        <begin position="375"/>
        <end position="394"/>
    </location>
</feature>
<keyword evidence="1" id="KW-0812">Transmembrane</keyword>
<reference evidence="2" key="1">
    <citation type="submission" date="2016-10" db="EMBL/GenBank/DDBJ databases">
        <title>Sequence of Gallionella enrichment culture.</title>
        <authorList>
            <person name="Poehlein A."/>
            <person name="Muehling M."/>
            <person name="Daniel R."/>
        </authorList>
    </citation>
    <scope>NUCLEOTIDE SEQUENCE</scope>
</reference>
<accession>A0A1J5SQU5</accession>
<comment type="caution">
    <text evidence="2">The sequence shown here is derived from an EMBL/GenBank/DDBJ whole genome shotgun (WGS) entry which is preliminary data.</text>
</comment>
<feature type="transmembrane region" description="Helical" evidence="1">
    <location>
        <begin position="667"/>
        <end position="688"/>
    </location>
</feature>
<protein>
    <submittedName>
        <fullName evidence="2">Uncharacterized protein</fullName>
    </submittedName>
</protein>
<organism evidence="2">
    <name type="scientific">mine drainage metagenome</name>
    <dbReference type="NCBI Taxonomy" id="410659"/>
    <lineage>
        <taxon>unclassified sequences</taxon>
        <taxon>metagenomes</taxon>
        <taxon>ecological metagenomes</taxon>
    </lineage>
</organism>
<dbReference type="AlphaFoldDB" id="A0A1J5SQU5"/>
<keyword evidence="1" id="KW-1133">Transmembrane helix</keyword>
<feature type="transmembrane region" description="Helical" evidence="1">
    <location>
        <begin position="233"/>
        <end position="255"/>
    </location>
</feature>
<keyword evidence="1" id="KW-0472">Membrane</keyword>
<feature type="transmembrane region" description="Helical" evidence="1">
    <location>
        <begin position="191"/>
        <end position="213"/>
    </location>
</feature>
<feature type="transmembrane region" description="Helical" evidence="1">
    <location>
        <begin position="406"/>
        <end position="424"/>
    </location>
</feature>
<evidence type="ECO:0000256" key="1">
    <source>
        <dbReference type="SAM" id="Phobius"/>
    </source>
</evidence>
<proteinExistence type="predicted"/>
<feature type="transmembrane region" description="Helical" evidence="1">
    <location>
        <begin position="483"/>
        <end position="503"/>
    </location>
</feature>
<sequence>MAVQPHPLSRRLALCALALCVLAAAWVLLRPMPERAIRCVVTFPLQPPGTVETLLVAGQAHSADRLGVRYLDDRRIQLFWDSTGRGGPASGPITLPAGRRVAMRIDAPSLYDRLQRPLLEREPDDWLDVTVDGREVLRGRVEFRRSAAIDRHLGTDPALGQRGESGGRFHGTIEVRPPRRVRVSPWKLPRALAWTLVNSAGTWLALGWAVFALVDWRAARLSPRSALGADARLLSGIGLAAVLATFFIGSAGQPFELGEDLNGYPEGYAMMAHAFAHGQLALLQRPSPALLALPDPYDARQNAGLRLHDAILYHGKYYFYYSPLPAVLMNLPVLWLTGTDVPQAMAVTLWTSAGTVLMLAALLAFKRRWHPSLPLWATGALGLSIGFAAPVVYLVGRPTMYEQPVAAAYAFLGLGMFALAKVAGRGWRFGWAMTAAFGFALAAACRPNIAFACPGLGLVWLLAARREGRIAAGPIGWLSAVRWPRVVLLCLPFLAVGAGLATLNCMRFGAPLEFGWRWQLWGRRTQLASQATNFSLRNIPPNAQQYLYGPPQFLLWFPYVEAQARKVYFRSPYTVGAEPLVGIAWALPLEAIALLAWAANLRRHRLADPASADSWIGALLVAGGGVLLFNMTYSAFAMRYMPDFLPFIEIAGALAFMTWAGRLKRPALASALVGIAVVAALAALAMSLDTGYLGFSGRNPELRAQIATCCP</sequence>
<feature type="transmembrane region" description="Helical" evidence="1">
    <location>
        <begin position="580"/>
        <end position="599"/>
    </location>
</feature>
<feature type="transmembrane region" description="Helical" evidence="1">
    <location>
        <begin position="614"/>
        <end position="632"/>
    </location>
</feature>